<proteinExistence type="predicted"/>
<name>A0A2G9HUX7_9LAMI</name>
<keyword evidence="4" id="KW-0653">Protein transport</keyword>
<dbReference type="GO" id="GO:0006606">
    <property type="term" value="P:protein import into nucleus"/>
    <property type="evidence" value="ECO:0007669"/>
    <property type="project" value="TreeGrafter"/>
</dbReference>
<dbReference type="GO" id="GO:0000973">
    <property type="term" value="P:post-transcriptional tethering of RNA polymerase II gene DNA at nuclear periphery"/>
    <property type="evidence" value="ECO:0007669"/>
    <property type="project" value="TreeGrafter"/>
</dbReference>
<keyword evidence="2" id="KW-0813">Transport</keyword>
<gene>
    <name evidence="8" type="ORF">CDL12_06053</name>
</gene>
<evidence type="ECO:0000313" key="8">
    <source>
        <dbReference type="EMBL" id="PIN21263.1"/>
    </source>
</evidence>
<dbReference type="GO" id="GO:0017056">
    <property type="term" value="F:structural constituent of nuclear pore"/>
    <property type="evidence" value="ECO:0007669"/>
    <property type="project" value="InterPro"/>
</dbReference>
<keyword evidence="5" id="KW-0811">Translocation</keyword>
<dbReference type="Proteomes" id="UP000231279">
    <property type="component" value="Unassembled WGS sequence"/>
</dbReference>
<dbReference type="OrthoDB" id="3098at2759"/>
<evidence type="ECO:0000256" key="3">
    <source>
        <dbReference type="ARBA" id="ARBA00022816"/>
    </source>
</evidence>
<keyword evidence="9" id="KW-1185">Reference proteome</keyword>
<dbReference type="GO" id="GO:0031080">
    <property type="term" value="C:nuclear pore outer ring"/>
    <property type="evidence" value="ECO:0007669"/>
    <property type="project" value="TreeGrafter"/>
</dbReference>
<comment type="subcellular location">
    <subcellularLocation>
        <location evidence="1">Nucleus</location>
        <location evidence="1">Nuclear pore complex</location>
    </subcellularLocation>
</comment>
<dbReference type="AlphaFoldDB" id="A0A2G9HUX7"/>
<evidence type="ECO:0000256" key="5">
    <source>
        <dbReference type="ARBA" id="ARBA00023010"/>
    </source>
</evidence>
<dbReference type="InterPro" id="IPR007252">
    <property type="entry name" value="Nup84/Nup107"/>
</dbReference>
<keyword evidence="3" id="KW-0509">mRNA transport</keyword>
<evidence type="ECO:0000256" key="1">
    <source>
        <dbReference type="ARBA" id="ARBA00004567"/>
    </source>
</evidence>
<dbReference type="Gene3D" id="1.20.190.50">
    <property type="match status" value="1"/>
</dbReference>
<organism evidence="8 9">
    <name type="scientific">Handroanthus impetiginosus</name>
    <dbReference type="NCBI Taxonomy" id="429701"/>
    <lineage>
        <taxon>Eukaryota</taxon>
        <taxon>Viridiplantae</taxon>
        <taxon>Streptophyta</taxon>
        <taxon>Embryophyta</taxon>
        <taxon>Tracheophyta</taxon>
        <taxon>Spermatophyta</taxon>
        <taxon>Magnoliopsida</taxon>
        <taxon>eudicotyledons</taxon>
        <taxon>Gunneridae</taxon>
        <taxon>Pentapetalae</taxon>
        <taxon>asterids</taxon>
        <taxon>lamiids</taxon>
        <taxon>Lamiales</taxon>
        <taxon>Bignoniaceae</taxon>
        <taxon>Crescentiina</taxon>
        <taxon>Tabebuia alliance</taxon>
        <taxon>Handroanthus</taxon>
    </lineage>
</organism>
<evidence type="ECO:0000256" key="4">
    <source>
        <dbReference type="ARBA" id="ARBA00022927"/>
    </source>
</evidence>
<sequence>MSPDATLCATLTSALYSSVSEEEVLHLELMVNASISPRDSSCIEVAIRCLAVEGDGLGPHDLNDGGLLANVVAAGIKGELARFQSGVTMEISCLDAWYSSSDGSLEGPATYIARGLCRKCCIPEIFLRYMQVSVSLMESGHPLEGHHELIELVTSPETGFLHLFSQHQLQELLLCEREYTIYEMNHEELSNS</sequence>
<dbReference type="GO" id="GO:0006406">
    <property type="term" value="P:mRNA export from nucleus"/>
    <property type="evidence" value="ECO:0007669"/>
    <property type="project" value="TreeGrafter"/>
</dbReference>
<evidence type="ECO:0000256" key="6">
    <source>
        <dbReference type="ARBA" id="ARBA00023132"/>
    </source>
</evidence>
<evidence type="ECO:0000256" key="7">
    <source>
        <dbReference type="ARBA" id="ARBA00023242"/>
    </source>
</evidence>
<keyword evidence="6" id="KW-0906">Nuclear pore complex</keyword>
<dbReference type="PANTHER" id="PTHR13003:SF2">
    <property type="entry name" value="NUCLEAR PORE COMPLEX PROTEIN NUP107"/>
    <property type="match status" value="1"/>
</dbReference>
<keyword evidence="7" id="KW-0539">Nucleus</keyword>
<accession>A0A2G9HUX7</accession>
<dbReference type="STRING" id="429701.A0A2G9HUX7"/>
<evidence type="ECO:0000313" key="9">
    <source>
        <dbReference type="Proteomes" id="UP000231279"/>
    </source>
</evidence>
<reference evidence="9" key="1">
    <citation type="journal article" date="2018" name="Gigascience">
        <title>Genome assembly of the Pink Ipe (Handroanthus impetiginosus, Bignoniaceae), a highly valued, ecologically keystone Neotropical timber forest tree.</title>
        <authorList>
            <person name="Silva-Junior O.B."/>
            <person name="Grattapaglia D."/>
            <person name="Novaes E."/>
            <person name="Collevatti R.G."/>
        </authorList>
    </citation>
    <scope>NUCLEOTIDE SEQUENCE [LARGE SCALE GENOMIC DNA]</scope>
    <source>
        <strain evidence="9">cv. UFG-1</strain>
    </source>
</reference>
<comment type="caution">
    <text evidence="8">The sequence shown here is derived from an EMBL/GenBank/DDBJ whole genome shotgun (WGS) entry which is preliminary data.</text>
</comment>
<dbReference type="PANTHER" id="PTHR13003">
    <property type="entry name" value="NUP107-RELATED"/>
    <property type="match status" value="1"/>
</dbReference>
<protein>
    <submittedName>
        <fullName evidence="8">Uncharacterized protein</fullName>
    </submittedName>
</protein>
<dbReference type="EMBL" id="NKXS01000976">
    <property type="protein sequence ID" value="PIN21263.1"/>
    <property type="molecule type" value="Genomic_DNA"/>
</dbReference>
<evidence type="ECO:0000256" key="2">
    <source>
        <dbReference type="ARBA" id="ARBA00022448"/>
    </source>
</evidence>